<comment type="caution">
    <text evidence="1">The sequence shown here is derived from an EMBL/GenBank/DDBJ whole genome shotgun (WGS) entry which is preliminary data.</text>
</comment>
<dbReference type="SUPFAM" id="SSF52266">
    <property type="entry name" value="SGNH hydrolase"/>
    <property type="match status" value="1"/>
</dbReference>
<name>A0ABV6R990_9MICO</name>
<dbReference type="CDD" id="cd19958">
    <property type="entry name" value="pyocin_knob"/>
    <property type="match status" value="2"/>
</dbReference>
<dbReference type="EMBL" id="JBHLSV010000005">
    <property type="protein sequence ID" value="MFC0673559.1"/>
    <property type="molecule type" value="Genomic_DNA"/>
</dbReference>
<gene>
    <name evidence="1" type="ORF">ACFFF6_06275</name>
</gene>
<dbReference type="Gene3D" id="3.40.50.1110">
    <property type="entry name" value="SGNH hydrolase"/>
    <property type="match status" value="1"/>
</dbReference>
<organism evidence="1 2">
    <name type="scientific">Brachybacterium hainanense</name>
    <dbReference type="NCBI Taxonomy" id="1541174"/>
    <lineage>
        <taxon>Bacteria</taxon>
        <taxon>Bacillati</taxon>
        <taxon>Actinomycetota</taxon>
        <taxon>Actinomycetes</taxon>
        <taxon>Micrococcales</taxon>
        <taxon>Dermabacteraceae</taxon>
        <taxon>Brachybacterium</taxon>
    </lineage>
</organism>
<protein>
    <submittedName>
        <fullName evidence="1">GDSL-type esterase/lipase family protein</fullName>
    </submittedName>
</protein>
<accession>A0ABV6R990</accession>
<proteinExistence type="predicted"/>
<evidence type="ECO:0000313" key="1">
    <source>
        <dbReference type="EMBL" id="MFC0673559.1"/>
    </source>
</evidence>
<evidence type="ECO:0000313" key="2">
    <source>
        <dbReference type="Proteomes" id="UP001589793"/>
    </source>
</evidence>
<dbReference type="InterPro" id="IPR036514">
    <property type="entry name" value="SGNH_hydro_sf"/>
</dbReference>
<dbReference type="Proteomes" id="UP001589793">
    <property type="component" value="Unassembled WGS sequence"/>
</dbReference>
<dbReference type="RefSeq" id="WP_376979215.1">
    <property type="nucleotide sequence ID" value="NZ_JBHLSV010000005.1"/>
</dbReference>
<sequence>MTSIIVPPVDLAPGLPSRVVTISATDVTEGGTSMAGATVAFALSSTLDASGGVVVARTSALITLDAQGKGQIRLPVYDTAASQTWCNDDNWAIIVSTSWGDRKAVRVPAGTTSIPLSSLPPVRPLRGRELQWAITGVSVSVTEGAQWDASVSLSGGVLDFDFIVPPGGTAFWKGSLDPSVDLDTVTTPGLYGVWSGSPNAPGSGLLLVSEVRTTGGVVSQVNHVFYLTGSSPQIMMRFRGSVWAAWTWVGGKDAMRVQQWGNTGDLNDATAPGVYPYWSGTANAPGGSGVVVTSELRTNAGTLSQVQQIAFTTGSNPEIHMRFRGSVWAAWTRMDAGAIVIPPSEGGGGAAFRRVPLALTTATATGEESVGGGAIRFPLDYAPRVGRWRLHIRNHNYASNTSYQSGGQVTGVWIGPGWGGAFTTAPSQVSGALTIPTDGSEVVTPWINAPFGDGVQQMLSVGWSAPTDTPHVLVPGGGWRSTSAASASAASGAGFSATAWIPFDWWIEAEAAPDVPTKAGWGNSITAGTGTTLIVNDSWLSQHCRATGALPIHWAYPGSGMSLWMNPQDPKWSRWADFPKADVVIHAMGQNDLGTAASAQVMRDRFETTLPMVREHISPTVVVSTITPHAGKTEAQNAIRRQHATYLKSLPLGVRDCFDFAAAVSNDDVALRPEFRGGPAGTDELHPNTAGAAAMAAAITRPIVASPAADALAAYESAIGA</sequence>
<dbReference type="InterPro" id="IPR001087">
    <property type="entry name" value="GDSL"/>
</dbReference>
<reference evidence="1 2" key="1">
    <citation type="submission" date="2024-09" db="EMBL/GenBank/DDBJ databases">
        <authorList>
            <person name="Sun Q."/>
            <person name="Mori K."/>
        </authorList>
    </citation>
    <scope>NUCLEOTIDE SEQUENCE [LARGE SCALE GENOMIC DNA]</scope>
    <source>
        <strain evidence="1 2">CICC 10874</strain>
    </source>
</reference>
<keyword evidence="2" id="KW-1185">Reference proteome</keyword>
<dbReference type="Pfam" id="PF00657">
    <property type="entry name" value="Lipase_GDSL"/>
    <property type="match status" value="1"/>
</dbReference>